<dbReference type="EMBL" id="JAUBDH010000007">
    <property type="protein sequence ID" value="MDW0110688.1"/>
    <property type="molecule type" value="Genomic_DNA"/>
</dbReference>
<organism evidence="9 10">
    <name type="scientific">Sporosarcina aquimarina</name>
    <dbReference type="NCBI Taxonomy" id="114975"/>
    <lineage>
        <taxon>Bacteria</taxon>
        <taxon>Bacillati</taxon>
        <taxon>Bacillota</taxon>
        <taxon>Bacilli</taxon>
        <taxon>Bacillales</taxon>
        <taxon>Caryophanaceae</taxon>
        <taxon>Sporosarcina</taxon>
    </lineage>
</organism>
<feature type="transmembrane region" description="Helical" evidence="8">
    <location>
        <begin position="229"/>
        <end position="246"/>
    </location>
</feature>
<feature type="transmembrane region" description="Helical" evidence="8">
    <location>
        <begin position="133"/>
        <end position="162"/>
    </location>
</feature>
<dbReference type="PANTHER" id="PTHR30269">
    <property type="entry name" value="TRANSMEMBRANE PROTEIN YFCA"/>
    <property type="match status" value="1"/>
</dbReference>
<evidence type="ECO:0000256" key="3">
    <source>
        <dbReference type="ARBA" id="ARBA00022448"/>
    </source>
</evidence>
<keyword evidence="6 8" id="KW-1133">Transmembrane helix</keyword>
<accession>A0ABU4G168</accession>
<feature type="transmembrane region" description="Helical" evidence="8">
    <location>
        <begin position="42"/>
        <end position="65"/>
    </location>
</feature>
<feature type="transmembrane region" description="Helical" evidence="8">
    <location>
        <begin position="174"/>
        <end position="193"/>
    </location>
</feature>
<evidence type="ECO:0000313" key="9">
    <source>
        <dbReference type="EMBL" id="MDW0110688.1"/>
    </source>
</evidence>
<feature type="transmembrane region" description="Helical" evidence="8">
    <location>
        <begin position="199"/>
        <end position="217"/>
    </location>
</feature>
<keyword evidence="4 8" id="KW-1003">Cell membrane</keyword>
<evidence type="ECO:0000256" key="1">
    <source>
        <dbReference type="ARBA" id="ARBA00004651"/>
    </source>
</evidence>
<comment type="subcellular location">
    <subcellularLocation>
        <location evidence="1 8">Cell membrane</location>
        <topology evidence="1 8">Multi-pass membrane protein</topology>
    </subcellularLocation>
</comment>
<feature type="transmembrane region" description="Helical" evidence="8">
    <location>
        <begin position="86"/>
        <end position="113"/>
    </location>
</feature>
<evidence type="ECO:0000313" key="10">
    <source>
        <dbReference type="Proteomes" id="UP001280629"/>
    </source>
</evidence>
<dbReference type="Proteomes" id="UP001280629">
    <property type="component" value="Unassembled WGS sequence"/>
</dbReference>
<proteinExistence type="inferred from homology"/>
<keyword evidence="10" id="KW-1185">Reference proteome</keyword>
<comment type="caution">
    <text evidence="9">The sequence shown here is derived from an EMBL/GenBank/DDBJ whole genome shotgun (WGS) entry which is preliminary data.</text>
</comment>
<evidence type="ECO:0000256" key="2">
    <source>
        <dbReference type="ARBA" id="ARBA00009142"/>
    </source>
</evidence>
<protein>
    <recommendedName>
        <fullName evidence="8">Probable membrane transporter protein</fullName>
    </recommendedName>
</protein>
<gene>
    <name evidence="9" type="ORF">QT716_11635</name>
</gene>
<sequence>MSVTIFLLVLLAVFVGALVRATFGFGEAVVSMPLLALLPIDLYTSISLIGLAGLTVACLTVSTNWRHIDRPSLIRLSAASVVGIPAGLLLVKFAPAIVITVALGAFLILYGAYSLAKPLLFKTFQQPMLNHPAWAFPFGFAAGSLGSAYNFTGVPVVVFGTMRQWEPDRFRGTLQAHFLISGVLIVIGQAVGGLWTKDLVVLFGFSLPLLVLATLFGTSLHRRIPAHRFQHYVFVLIVLLGVLLLTNPS</sequence>
<keyword evidence="3" id="KW-0813">Transport</keyword>
<reference evidence="9 10" key="1">
    <citation type="submission" date="2023-06" db="EMBL/GenBank/DDBJ databases">
        <title>Sporosarcina sp. nov., isolated from Korean traditional fermented seafood 'Jeotgal'.</title>
        <authorList>
            <person name="Yang A.-I."/>
            <person name="Shin N.-R."/>
        </authorList>
    </citation>
    <scope>NUCLEOTIDE SEQUENCE [LARGE SCALE GENOMIC DNA]</scope>
    <source>
        <strain evidence="9 10">KCTC3840</strain>
    </source>
</reference>
<evidence type="ECO:0000256" key="4">
    <source>
        <dbReference type="ARBA" id="ARBA00022475"/>
    </source>
</evidence>
<keyword evidence="5 8" id="KW-0812">Transmembrane</keyword>
<evidence type="ECO:0000256" key="8">
    <source>
        <dbReference type="RuleBase" id="RU363041"/>
    </source>
</evidence>
<dbReference type="InterPro" id="IPR052017">
    <property type="entry name" value="TSUP"/>
</dbReference>
<evidence type="ECO:0000256" key="7">
    <source>
        <dbReference type="ARBA" id="ARBA00023136"/>
    </source>
</evidence>
<dbReference type="Pfam" id="PF01925">
    <property type="entry name" value="TauE"/>
    <property type="match status" value="1"/>
</dbReference>
<evidence type="ECO:0000256" key="5">
    <source>
        <dbReference type="ARBA" id="ARBA00022692"/>
    </source>
</evidence>
<dbReference type="PANTHER" id="PTHR30269:SF37">
    <property type="entry name" value="MEMBRANE TRANSPORTER PROTEIN"/>
    <property type="match status" value="1"/>
</dbReference>
<dbReference type="InterPro" id="IPR002781">
    <property type="entry name" value="TM_pro_TauE-like"/>
</dbReference>
<name>A0ABU4G168_9BACL</name>
<comment type="similarity">
    <text evidence="2 8">Belongs to the 4-toluene sulfonate uptake permease (TSUP) (TC 2.A.102) family.</text>
</comment>
<evidence type="ECO:0000256" key="6">
    <source>
        <dbReference type="ARBA" id="ARBA00022989"/>
    </source>
</evidence>
<keyword evidence="7 8" id="KW-0472">Membrane</keyword>
<dbReference type="RefSeq" id="WP_317936253.1">
    <property type="nucleotide sequence ID" value="NZ_JAUBDH010000007.1"/>
</dbReference>